<evidence type="ECO:0000256" key="4">
    <source>
        <dbReference type="ARBA" id="ARBA00023033"/>
    </source>
</evidence>
<dbReference type="SUPFAM" id="SSF51679">
    <property type="entry name" value="Bacterial luciferase-like"/>
    <property type="match status" value="1"/>
</dbReference>
<dbReference type="EC" id="1.-.-.-" evidence="6"/>
<evidence type="ECO:0000256" key="2">
    <source>
        <dbReference type="ARBA" id="ARBA00022643"/>
    </source>
</evidence>
<organism evidence="6 7">
    <name type="scientific">Streptomyces ochraceiscleroticus</name>
    <dbReference type="NCBI Taxonomy" id="47761"/>
    <lineage>
        <taxon>Bacteria</taxon>
        <taxon>Bacillati</taxon>
        <taxon>Actinomycetota</taxon>
        <taxon>Actinomycetes</taxon>
        <taxon>Kitasatosporales</taxon>
        <taxon>Streptomycetaceae</taxon>
        <taxon>Streptomyces</taxon>
    </lineage>
</organism>
<dbReference type="RefSeq" id="WP_031067167.1">
    <property type="nucleotide sequence ID" value="NZ_JBHSPX010000015.1"/>
</dbReference>
<dbReference type="GO" id="GO:0016491">
    <property type="term" value="F:oxidoreductase activity"/>
    <property type="evidence" value="ECO:0007669"/>
    <property type="project" value="UniProtKB-KW"/>
</dbReference>
<proteinExistence type="predicted"/>
<feature type="domain" description="Luciferase-like" evidence="5">
    <location>
        <begin position="14"/>
        <end position="278"/>
    </location>
</feature>
<evidence type="ECO:0000313" key="6">
    <source>
        <dbReference type="EMBL" id="MFC6067928.1"/>
    </source>
</evidence>
<evidence type="ECO:0000313" key="7">
    <source>
        <dbReference type="Proteomes" id="UP001596139"/>
    </source>
</evidence>
<accession>A0ABW1MXS2</accession>
<evidence type="ECO:0000256" key="3">
    <source>
        <dbReference type="ARBA" id="ARBA00023002"/>
    </source>
</evidence>
<dbReference type="InterPro" id="IPR050172">
    <property type="entry name" value="SsuD_RutA_monooxygenase"/>
</dbReference>
<reference evidence="7" key="1">
    <citation type="journal article" date="2019" name="Int. J. Syst. Evol. Microbiol.">
        <title>The Global Catalogue of Microorganisms (GCM) 10K type strain sequencing project: providing services to taxonomists for standard genome sequencing and annotation.</title>
        <authorList>
            <consortium name="The Broad Institute Genomics Platform"/>
            <consortium name="The Broad Institute Genome Sequencing Center for Infectious Disease"/>
            <person name="Wu L."/>
            <person name="Ma J."/>
        </authorList>
    </citation>
    <scope>NUCLEOTIDE SEQUENCE [LARGE SCALE GENOMIC DNA]</scope>
    <source>
        <strain evidence="7">CGMCC 1.15180</strain>
    </source>
</reference>
<keyword evidence="1" id="KW-0285">Flavoprotein</keyword>
<dbReference type="PANTHER" id="PTHR42847">
    <property type="entry name" value="ALKANESULFONATE MONOOXYGENASE"/>
    <property type="match status" value="1"/>
</dbReference>
<dbReference type="Proteomes" id="UP001596139">
    <property type="component" value="Unassembled WGS sequence"/>
</dbReference>
<keyword evidence="3 6" id="KW-0560">Oxidoreductase</keyword>
<dbReference type="EMBL" id="JBHSPX010000015">
    <property type="protein sequence ID" value="MFC6067928.1"/>
    <property type="molecule type" value="Genomic_DNA"/>
</dbReference>
<keyword evidence="7" id="KW-1185">Reference proteome</keyword>
<comment type="caution">
    <text evidence="6">The sequence shown here is derived from an EMBL/GenBank/DDBJ whole genome shotgun (WGS) entry which is preliminary data.</text>
</comment>
<name>A0ABW1MXS2_9ACTN</name>
<keyword evidence="2" id="KW-0288">FMN</keyword>
<evidence type="ECO:0000256" key="1">
    <source>
        <dbReference type="ARBA" id="ARBA00022630"/>
    </source>
</evidence>
<dbReference type="InterPro" id="IPR011251">
    <property type="entry name" value="Luciferase-like_dom"/>
</dbReference>
<sequence>MNIPRIGITLPSIGAPGDVLPDVAQAARRAEEAGLDGVWAGDHLTLGEAPALDSGLALAAAAAATRNLGIGWSVYLPSLRSVSWAGRQIGTLQYLAGDGRLDLGIGVGGGGAEWHAAGTTDADRGHRTDAFLRLLPKLLGGHPTPLPDVPGTPECVLAPAVPVPPVWIGGFATPALRRTVRYGTGWLGALRTPDAFRATGDRLRELAAEEKRPAPRLATMIHGALAPRGATDGLRDRYATTLAASYGMDHDAARTLAVTGDPEQVAEQLTDFVRAGAESLVFTTPVPDWHRCADLLGEARQLVLRELS</sequence>
<gene>
    <name evidence="6" type="ORF">ACFP4F_36015</name>
</gene>
<keyword evidence="4" id="KW-0503">Monooxygenase</keyword>
<dbReference type="Pfam" id="PF00296">
    <property type="entry name" value="Bac_luciferase"/>
    <property type="match status" value="1"/>
</dbReference>
<protein>
    <submittedName>
        <fullName evidence="6">LLM class flavin-dependent oxidoreductase</fullName>
        <ecNumber evidence="6">1.-.-.-</ecNumber>
    </submittedName>
</protein>
<dbReference type="InterPro" id="IPR036661">
    <property type="entry name" value="Luciferase-like_sf"/>
</dbReference>
<dbReference type="PANTHER" id="PTHR42847:SF4">
    <property type="entry name" value="ALKANESULFONATE MONOOXYGENASE-RELATED"/>
    <property type="match status" value="1"/>
</dbReference>
<evidence type="ECO:0000259" key="5">
    <source>
        <dbReference type="Pfam" id="PF00296"/>
    </source>
</evidence>
<dbReference type="Gene3D" id="3.20.20.30">
    <property type="entry name" value="Luciferase-like domain"/>
    <property type="match status" value="1"/>
</dbReference>